<dbReference type="InterPro" id="IPR012337">
    <property type="entry name" value="RNaseH-like_sf"/>
</dbReference>
<comment type="similarity">
    <text evidence="2 10">Belongs to the RNase H family.</text>
</comment>
<evidence type="ECO:0000256" key="8">
    <source>
        <dbReference type="ARBA" id="ARBA00022801"/>
    </source>
</evidence>
<proteinExistence type="inferred from homology"/>
<dbReference type="EMBL" id="MHRK01000039">
    <property type="protein sequence ID" value="OHA23262.1"/>
    <property type="molecule type" value="Genomic_DNA"/>
</dbReference>
<dbReference type="InterPro" id="IPR002156">
    <property type="entry name" value="RNaseH_domain"/>
</dbReference>
<evidence type="ECO:0000313" key="12">
    <source>
        <dbReference type="EMBL" id="OHA23262.1"/>
    </source>
</evidence>
<keyword evidence="7 10" id="KW-0255">Endonuclease</keyword>
<dbReference type="STRING" id="1802306.A3C72_00725"/>
<keyword evidence="10" id="KW-0963">Cytoplasm</keyword>
<feature type="domain" description="RNase H type-1" evidence="11">
    <location>
        <begin position="1"/>
        <end position="156"/>
    </location>
</feature>
<dbReference type="EC" id="3.1.26.4" evidence="4 10"/>
<protein>
    <recommendedName>
        <fullName evidence="4 10">Ribonuclease H</fullName>
        <shortName evidence="10">RNase H</shortName>
        <ecNumber evidence="4 10">3.1.26.4</ecNumber>
    </recommendedName>
</protein>
<dbReference type="GO" id="GO:0000287">
    <property type="term" value="F:magnesium ion binding"/>
    <property type="evidence" value="ECO:0007669"/>
    <property type="project" value="UniProtKB-UniRule"/>
</dbReference>
<evidence type="ECO:0000313" key="13">
    <source>
        <dbReference type="Proteomes" id="UP000177130"/>
    </source>
</evidence>
<dbReference type="NCBIfam" id="NF001236">
    <property type="entry name" value="PRK00203.1"/>
    <property type="match status" value="1"/>
</dbReference>
<dbReference type="PANTHER" id="PTHR10642">
    <property type="entry name" value="RIBONUCLEASE H1"/>
    <property type="match status" value="1"/>
</dbReference>
<dbReference type="Proteomes" id="UP000177130">
    <property type="component" value="Unassembled WGS sequence"/>
</dbReference>
<feature type="binding site" evidence="10">
    <location>
        <position position="10"/>
    </location>
    <ligand>
        <name>Mg(2+)</name>
        <dbReference type="ChEBI" id="CHEBI:18420"/>
        <label>2</label>
    </ligand>
</feature>
<accession>A0A1G2MJU4</accession>
<sequence>MENNITIFTDGSSRGNPGPGGWGAVLVLPKQNEKNNELGVINYGIEEIGGREEYTTNNRMELVAVIQALSIIHNSSFIIRVYTDSNYLINGITKWVHGWKNKNWKTSTKEDVLNRDLWQSLDRLCSNKKIEWKYVGGHIGVEGNERCDEIATSFALGEQPKLYSGPISGYFVKNILDVSNSLSFENVAKIKKEKQRKSAKAYSYVSLVSGMISVDKSWKDCEARVKGKSKVRYQKSISAEDEKKIIEHFLKQKKQS</sequence>
<evidence type="ECO:0000256" key="9">
    <source>
        <dbReference type="ARBA" id="ARBA00022842"/>
    </source>
</evidence>
<feature type="binding site" evidence="10">
    <location>
        <position position="84"/>
    </location>
    <ligand>
        <name>Mg(2+)</name>
        <dbReference type="ChEBI" id="CHEBI:18420"/>
        <label>1</label>
    </ligand>
</feature>
<comment type="subcellular location">
    <subcellularLocation>
        <location evidence="10">Cytoplasm</location>
    </subcellularLocation>
</comment>
<comment type="cofactor">
    <cofactor evidence="10">
        <name>Mg(2+)</name>
        <dbReference type="ChEBI" id="CHEBI:18420"/>
    </cofactor>
    <text evidence="10">Binds 1 Mg(2+) ion per subunit. May bind a second metal ion at a regulatory site, or after substrate binding.</text>
</comment>
<name>A0A1G2MJU4_9BACT</name>
<comment type="function">
    <text evidence="10">Endonuclease that specifically degrades the RNA of RNA-DNA hybrids.</text>
</comment>
<dbReference type="InterPro" id="IPR036397">
    <property type="entry name" value="RNaseH_sf"/>
</dbReference>
<comment type="catalytic activity">
    <reaction evidence="1 10">
        <text>Endonucleolytic cleavage to 5'-phosphomonoester.</text>
        <dbReference type="EC" id="3.1.26.4"/>
    </reaction>
</comment>
<dbReference type="GO" id="GO:0004523">
    <property type="term" value="F:RNA-DNA hybrid ribonuclease activity"/>
    <property type="evidence" value="ECO:0007669"/>
    <property type="project" value="UniProtKB-UniRule"/>
</dbReference>
<dbReference type="PROSITE" id="PS50879">
    <property type="entry name" value="RNASE_H_1"/>
    <property type="match status" value="1"/>
</dbReference>
<evidence type="ECO:0000256" key="7">
    <source>
        <dbReference type="ARBA" id="ARBA00022759"/>
    </source>
</evidence>
<dbReference type="AlphaFoldDB" id="A0A1G2MJU4"/>
<dbReference type="InterPro" id="IPR022892">
    <property type="entry name" value="RNaseHI"/>
</dbReference>
<organism evidence="12 13">
    <name type="scientific">Candidatus Taylorbacteria bacterium RIFCSPHIGHO2_02_FULL_43_32b</name>
    <dbReference type="NCBI Taxonomy" id="1802306"/>
    <lineage>
        <taxon>Bacteria</taxon>
        <taxon>Candidatus Tayloriibacteriota</taxon>
    </lineage>
</organism>
<feature type="binding site" evidence="10">
    <location>
        <position position="148"/>
    </location>
    <ligand>
        <name>Mg(2+)</name>
        <dbReference type="ChEBI" id="CHEBI:18420"/>
        <label>2</label>
    </ligand>
</feature>
<reference evidence="12 13" key="1">
    <citation type="journal article" date="2016" name="Nat. Commun.">
        <title>Thousands of microbial genomes shed light on interconnected biogeochemical processes in an aquifer system.</title>
        <authorList>
            <person name="Anantharaman K."/>
            <person name="Brown C.T."/>
            <person name="Hug L.A."/>
            <person name="Sharon I."/>
            <person name="Castelle C.J."/>
            <person name="Probst A.J."/>
            <person name="Thomas B.C."/>
            <person name="Singh A."/>
            <person name="Wilkins M.J."/>
            <person name="Karaoz U."/>
            <person name="Brodie E.L."/>
            <person name="Williams K.H."/>
            <person name="Hubbard S.S."/>
            <person name="Banfield J.F."/>
        </authorList>
    </citation>
    <scope>NUCLEOTIDE SEQUENCE [LARGE SCALE GENOMIC DNA]</scope>
</reference>
<comment type="caution">
    <text evidence="12">The sequence shown here is derived from an EMBL/GenBank/DDBJ whole genome shotgun (WGS) entry which is preliminary data.</text>
</comment>
<dbReference type="GO" id="GO:0005737">
    <property type="term" value="C:cytoplasm"/>
    <property type="evidence" value="ECO:0007669"/>
    <property type="project" value="UniProtKB-SubCell"/>
</dbReference>
<evidence type="ECO:0000256" key="2">
    <source>
        <dbReference type="ARBA" id="ARBA00005300"/>
    </source>
</evidence>
<gene>
    <name evidence="10" type="primary">rnhA</name>
    <name evidence="12" type="ORF">A3C72_00725</name>
</gene>
<dbReference type="HAMAP" id="MF_00042">
    <property type="entry name" value="RNase_H"/>
    <property type="match status" value="1"/>
</dbReference>
<dbReference type="GO" id="GO:0043137">
    <property type="term" value="P:DNA replication, removal of RNA primer"/>
    <property type="evidence" value="ECO:0007669"/>
    <property type="project" value="TreeGrafter"/>
</dbReference>
<keyword evidence="8 10" id="KW-0378">Hydrolase</keyword>
<dbReference type="CDD" id="cd09278">
    <property type="entry name" value="RNase_HI_prokaryote_like"/>
    <property type="match status" value="1"/>
</dbReference>
<dbReference type="InterPro" id="IPR050092">
    <property type="entry name" value="RNase_H"/>
</dbReference>
<evidence type="ECO:0000256" key="1">
    <source>
        <dbReference type="ARBA" id="ARBA00000077"/>
    </source>
</evidence>
<comment type="subunit">
    <text evidence="3 10">Monomer.</text>
</comment>
<dbReference type="GO" id="GO:0003676">
    <property type="term" value="F:nucleic acid binding"/>
    <property type="evidence" value="ECO:0007669"/>
    <property type="project" value="InterPro"/>
</dbReference>
<dbReference type="Pfam" id="PF00075">
    <property type="entry name" value="RNase_H"/>
    <property type="match status" value="1"/>
</dbReference>
<evidence type="ECO:0000256" key="4">
    <source>
        <dbReference type="ARBA" id="ARBA00012180"/>
    </source>
</evidence>
<feature type="binding site" evidence="10">
    <location>
        <position position="61"/>
    </location>
    <ligand>
        <name>Mg(2+)</name>
        <dbReference type="ChEBI" id="CHEBI:18420"/>
        <label>1</label>
    </ligand>
</feature>
<evidence type="ECO:0000256" key="6">
    <source>
        <dbReference type="ARBA" id="ARBA00022723"/>
    </source>
</evidence>
<keyword evidence="5 10" id="KW-0540">Nuclease</keyword>
<dbReference type="SUPFAM" id="SSF53098">
    <property type="entry name" value="Ribonuclease H-like"/>
    <property type="match status" value="1"/>
</dbReference>
<dbReference type="Gene3D" id="3.30.420.10">
    <property type="entry name" value="Ribonuclease H-like superfamily/Ribonuclease H"/>
    <property type="match status" value="1"/>
</dbReference>
<evidence type="ECO:0000256" key="3">
    <source>
        <dbReference type="ARBA" id="ARBA00011245"/>
    </source>
</evidence>
<feature type="binding site" evidence="10">
    <location>
        <position position="10"/>
    </location>
    <ligand>
        <name>Mg(2+)</name>
        <dbReference type="ChEBI" id="CHEBI:18420"/>
        <label>1</label>
    </ligand>
</feature>
<evidence type="ECO:0000259" key="11">
    <source>
        <dbReference type="PROSITE" id="PS50879"/>
    </source>
</evidence>
<evidence type="ECO:0000256" key="10">
    <source>
        <dbReference type="HAMAP-Rule" id="MF_00042"/>
    </source>
</evidence>
<evidence type="ECO:0000256" key="5">
    <source>
        <dbReference type="ARBA" id="ARBA00022722"/>
    </source>
</evidence>
<keyword evidence="6 10" id="KW-0479">Metal-binding</keyword>
<dbReference type="PANTHER" id="PTHR10642:SF26">
    <property type="entry name" value="RIBONUCLEASE H1"/>
    <property type="match status" value="1"/>
</dbReference>
<keyword evidence="9 10" id="KW-0460">Magnesium</keyword>